<protein>
    <submittedName>
        <fullName evidence="2">Uncharacterized protein</fullName>
    </submittedName>
</protein>
<evidence type="ECO:0000313" key="2">
    <source>
        <dbReference type="EMBL" id="KIH83419.1"/>
    </source>
</evidence>
<dbReference type="EMBL" id="JXDG01000037">
    <property type="protein sequence ID" value="KIH83419.1"/>
    <property type="molecule type" value="Genomic_DNA"/>
</dbReference>
<evidence type="ECO:0000256" key="1">
    <source>
        <dbReference type="SAM" id="Phobius"/>
    </source>
</evidence>
<comment type="caution">
    <text evidence="2">The sequence shown here is derived from an EMBL/GenBank/DDBJ whole genome shotgun (WGS) entry which is preliminary data.</text>
</comment>
<reference evidence="2 3" key="1">
    <citation type="submission" date="2015-01" db="EMBL/GenBank/DDBJ databases">
        <title>Complete genome of Pseudomonas batumici UCM B-321 producer of the batumin antibiotic with strong antistaphilococcal and potential anticancer activity.</title>
        <authorList>
            <person name="Klochko V.V."/>
            <person name="Zelena L.B."/>
            <person name="Elena K.A."/>
            <person name="Reva O.N."/>
        </authorList>
    </citation>
    <scope>NUCLEOTIDE SEQUENCE [LARGE SCALE GENOMIC DNA]</scope>
    <source>
        <strain evidence="2 3">UCM B-321</strain>
    </source>
</reference>
<keyword evidence="1" id="KW-0812">Transmembrane</keyword>
<keyword evidence="3" id="KW-1185">Reference proteome</keyword>
<gene>
    <name evidence="2" type="ORF">UCMB321_2915</name>
</gene>
<accession>A0A0C2EC06</accession>
<dbReference type="Proteomes" id="UP000031535">
    <property type="component" value="Unassembled WGS sequence"/>
</dbReference>
<organism evidence="2 3">
    <name type="scientific">Pseudomonas batumici</name>
    <dbReference type="NCBI Taxonomy" id="226910"/>
    <lineage>
        <taxon>Bacteria</taxon>
        <taxon>Pseudomonadati</taxon>
        <taxon>Pseudomonadota</taxon>
        <taxon>Gammaproteobacteria</taxon>
        <taxon>Pseudomonadales</taxon>
        <taxon>Pseudomonadaceae</taxon>
        <taxon>Pseudomonas</taxon>
    </lineage>
</organism>
<name>A0A0C2EC06_9PSED</name>
<dbReference type="PATRIC" id="fig|226910.6.peg.2905"/>
<keyword evidence="1" id="KW-0472">Membrane</keyword>
<dbReference type="AlphaFoldDB" id="A0A0C2EC06"/>
<keyword evidence="1" id="KW-1133">Transmembrane helix</keyword>
<proteinExistence type="predicted"/>
<feature type="transmembrane region" description="Helical" evidence="1">
    <location>
        <begin position="58"/>
        <end position="80"/>
    </location>
</feature>
<evidence type="ECO:0000313" key="3">
    <source>
        <dbReference type="Proteomes" id="UP000031535"/>
    </source>
</evidence>
<sequence length="107" mass="11846">MTLAGTAKAFISPAVALTIVAVVVALAFLRGGEYRRRVDEFLERADFMMLVEICAKAWPFWLSTMFLIGVGLGIISMMQYDTWKHFMSVGGLVGLGTQYLAGQVFKF</sequence>
<feature type="transmembrane region" description="Helical" evidence="1">
    <location>
        <begin position="6"/>
        <end position="29"/>
    </location>
</feature>